<dbReference type="CDD" id="cd06186">
    <property type="entry name" value="NOX_Duox_like_FAD_NADP"/>
    <property type="match status" value="1"/>
</dbReference>
<feature type="transmembrane region" description="Helical" evidence="9">
    <location>
        <begin position="139"/>
        <end position="158"/>
    </location>
</feature>
<feature type="region of interest" description="Disordered" evidence="8">
    <location>
        <begin position="448"/>
        <end position="500"/>
    </location>
</feature>
<organism evidence="12 13">
    <name type="scientific">Polyplosphaeria fusca</name>
    <dbReference type="NCBI Taxonomy" id="682080"/>
    <lineage>
        <taxon>Eukaryota</taxon>
        <taxon>Fungi</taxon>
        <taxon>Dikarya</taxon>
        <taxon>Ascomycota</taxon>
        <taxon>Pezizomycotina</taxon>
        <taxon>Dothideomycetes</taxon>
        <taxon>Pleosporomycetidae</taxon>
        <taxon>Pleosporales</taxon>
        <taxon>Tetraplosphaeriaceae</taxon>
        <taxon>Polyplosphaeria</taxon>
    </lineage>
</organism>
<comment type="caution">
    <text evidence="12">The sequence shown here is derived from an EMBL/GenBank/DDBJ whole genome shotgun (WGS) entry which is preliminary data.</text>
</comment>
<dbReference type="GO" id="GO:0006879">
    <property type="term" value="P:intracellular iron ion homeostasis"/>
    <property type="evidence" value="ECO:0007669"/>
    <property type="project" value="TreeGrafter"/>
</dbReference>
<feature type="compositionally biased region" description="Acidic residues" evidence="8">
    <location>
        <begin position="449"/>
        <end position="460"/>
    </location>
</feature>
<evidence type="ECO:0000259" key="10">
    <source>
        <dbReference type="Pfam" id="PF01794"/>
    </source>
</evidence>
<accession>A0A9P4QZE9</accession>
<dbReference type="OrthoDB" id="3944240at2759"/>
<keyword evidence="4 9" id="KW-1133">Transmembrane helix</keyword>
<dbReference type="GO" id="GO:0015677">
    <property type="term" value="P:copper ion import"/>
    <property type="evidence" value="ECO:0007669"/>
    <property type="project" value="TreeGrafter"/>
</dbReference>
<dbReference type="InterPro" id="IPR051410">
    <property type="entry name" value="Ferric/Cupric_Reductase"/>
</dbReference>
<name>A0A9P4QZE9_9PLEO</name>
<dbReference type="PANTHER" id="PTHR32361:SF9">
    <property type="entry name" value="FERRIC REDUCTASE TRANSMEMBRANE COMPONENT 3-RELATED"/>
    <property type="match status" value="1"/>
</dbReference>
<feature type="transmembrane region" description="Helical" evidence="9">
    <location>
        <begin position="29"/>
        <end position="50"/>
    </location>
</feature>
<feature type="transmembrane region" description="Helical" evidence="9">
    <location>
        <begin position="104"/>
        <end position="127"/>
    </location>
</feature>
<comment type="subcellular location">
    <subcellularLocation>
        <location evidence="1">Membrane</location>
        <topology evidence="1">Multi-pass membrane protein</topology>
    </subcellularLocation>
</comment>
<dbReference type="InterPro" id="IPR013121">
    <property type="entry name" value="Fe_red_NAD-bd_6"/>
</dbReference>
<dbReference type="Pfam" id="PF01794">
    <property type="entry name" value="Ferric_reduct"/>
    <property type="match status" value="1"/>
</dbReference>
<feature type="compositionally biased region" description="Acidic residues" evidence="8">
    <location>
        <begin position="476"/>
        <end position="490"/>
    </location>
</feature>
<dbReference type="Proteomes" id="UP000799444">
    <property type="component" value="Unassembled WGS sequence"/>
</dbReference>
<evidence type="ECO:0000256" key="7">
    <source>
        <dbReference type="ARBA" id="ARBA00023136"/>
    </source>
</evidence>
<keyword evidence="5" id="KW-0560">Oxidoreductase</keyword>
<dbReference type="EMBL" id="ML996157">
    <property type="protein sequence ID" value="KAF2733716.1"/>
    <property type="molecule type" value="Genomic_DNA"/>
</dbReference>
<keyword evidence="13" id="KW-1185">Reference proteome</keyword>
<dbReference type="Pfam" id="PF08030">
    <property type="entry name" value="NAD_binding_6"/>
    <property type="match status" value="1"/>
</dbReference>
<dbReference type="GO" id="GO:0005886">
    <property type="term" value="C:plasma membrane"/>
    <property type="evidence" value="ECO:0007669"/>
    <property type="project" value="TreeGrafter"/>
</dbReference>
<evidence type="ECO:0008006" key="14">
    <source>
        <dbReference type="Google" id="ProtNLM"/>
    </source>
</evidence>
<gene>
    <name evidence="12" type="ORF">EJ04DRAFT_494718</name>
</gene>
<evidence type="ECO:0000313" key="13">
    <source>
        <dbReference type="Proteomes" id="UP000799444"/>
    </source>
</evidence>
<feature type="domain" description="Ferric oxidoreductase" evidence="10">
    <location>
        <begin position="67"/>
        <end position="183"/>
    </location>
</feature>
<evidence type="ECO:0000256" key="3">
    <source>
        <dbReference type="ARBA" id="ARBA00022692"/>
    </source>
</evidence>
<protein>
    <recommendedName>
        <fullName evidence="14">FAD-binding FR-type domain-containing protein</fullName>
    </recommendedName>
</protein>
<dbReference type="PANTHER" id="PTHR32361">
    <property type="entry name" value="FERRIC/CUPRIC REDUCTASE TRANSMEMBRANE COMPONENT"/>
    <property type="match status" value="1"/>
</dbReference>
<dbReference type="InterPro" id="IPR039261">
    <property type="entry name" value="FNR_nucleotide-bd"/>
</dbReference>
<dbReference type="GO" id="GO:0000293">
    <property type="term" value="F:ferric-chelate reductase activity"/>
    <property type="evidence" value="ECO:0007669"/>
    <property type="project" value="TreeGrafter"/>
</dbReference>
<feature type="transmembrane region" description="Helical" evidence="9">
    <location>
        <begin position="164"/>
        <end position="184"/>
    </location>
</feature>
<keyword evidence="2" id="KW-0813">Transport</keyword>
<keyword evidence="6" id="KW-0406">Ion transport</keyword>
<evidence type="ECO:0000256" key="4">
    <source>
        <dbReference type="ARBA" id="ARBA00022989"/>
    </source>
</evidence>
<keyword evidence="7 9" id="KW-0472">Membrane</keyword>
<sequence>MVKKTIAVYTAASNFYIPRLCGFSLSLSAAQVFIAVAYFCIAGVLIVSVDAPRFSEHFVDDVAFRAAWITLAQVPLVYFLATKRGPLNFLAGISYERINWLHRWVGRVLFISATTHMSIMLYSISIADIIHSKDKVMIIVRYGVGAYGALAWIALTGILPLRRWSYRLFYINHWISTAVFLWILFKHVPRYARLPIYLAAATLAFDRCIFCYTFIKNNTTHVRINMPKLGSLELHPFTPATCSEIFSTPLFLGSDVEQHGLLAHAANRTKNDMILIIKSHSAFTRRLAEYHRQWLSLPCPNSSKPPSALRAFVDGPYGNPPQWEEYEQLTLIATSTGVSFSLAVVDYLEQLCAQSDHRLRTRSIHFIWITRHLDPELDVTVTQMLLRNTEMLRDAGINLTADFFVTCANSSIPTYPDSTQEFDQFAHLRQPRRMLVGKPMLRVWTREMGDEDEGEDEEEQVQTAYSQRSDASSTLIDDEEDRDILSDSEPETPALENPQLPTRTFNLRSCWPRPRSRPIPLPPSCNCRLIQSLTNRSRRATVEGEFVHRTFGSRPDVRMLLDWPSGAEHGRKMVGVCANEGLMTRTGEYVARRNLEYVVGRWGGGWEMWAERGG</sequence>
<feature type="compositionally biased region" description="Polar residues" evidence="8">
    <location>
        <begin position="461"/>
        <end position="475"/>
    </location>
</feature>
<evidence type="ECO:0000256" key="2">
    <source>
        <dbReference type="ARBA" id="ARBA00022448"/>
    </source>
</evidence>
<evidence type="ECO:0000259" key="11">
    <source>
        <dbReference type="Pfam" id="PF08030"/>
    </source>
</evidence>
<dbReference type="GO" id="GO:0006826">
    <property type="term" value="P:iron ion transport"/>
    <property type="evidence" value="ECO:0007669"/>
    <property type="project" value="TreeGrafter"/>
</dbReference>
<proteinExistence type="predicted"/>
<dbReference type="InterPro" id="IPR013130">
    <property type="entry name" value="Fe3_Rdtase_TM_dom"/>
</dbReference>
<feature type="transmembrane region" description="Helical" evidence="9">
    <location>
        <begin position="62"/>
        <end position="81"/>
    </location>
</feature>
<evidence type="ECO:0000256" key="5">
    <source>
        <dbReference type="ARBA" id="ARBA00023002"/>
    </source>
</evidence>
<keyword evidence="3 9" id="KW-0812">Transmembrane</keyword>
<evidence type="ECO:0000313" key="12">
    <source>
        <dbReference type="EMBL" id="KAF2733716.1"/>
    </source>
</evidence>
<evidence type="ECO:0000256" key="1">
    <source>
        <dbReference type="ARBA" id="ARBA00004141"/>
    </source>
</evidence>
<evidence type="ECO:0000256" key="6">
    <source>
        <dbReference type="ARBA" id="ARBA00023065"/>
    </source>
</evidence>
<reference evidence="12" key="1">
    <citation type="journal article" date="2020" name="Stud. Mycol.">
        <title>101 Dothideomycetes genomes: a test case for predicting lifestyles and emergence of pathogens.</title>
        <authorList>
            <person name="Haridas S."/>
            <person name="Albert R."/>
            <person name="Binder M."/>
            <person name="Bloem J."/>
            <person name="Labutti K."/>
            <person name="Salamov A."/>
            <person name="Andreopoulos B."/>
            <person name="Baker S."/>
            <person name="Barry K."/>
            <person name="Bills G."/>
            <person name="Bluhm B."/>
            <person name="Cannon C."/>
            <person name="Castanera R."/>
            <person name="Culley D."/>
            <person name="Daum C."/>
            <person name="Ezra D."/>
            <person name="Gonzalez J."/>
            <person name="Henrissat B."/>
            <person name="Kuo A."/>
            <person name="Liang C."/>
            <person name="Lipzen A."/>
            <person name="Lutzoni F."/>
            <person name="Magnuson J."/>
            <person name="Mondo S."/>
            <person name="Nolan M."/>
            <person name="Ohm R."/>
            <person name="Pangilinan J."/>
            <person name="Park H.-J."/>
            <person name="Ramirez L."/>
            <person name="Alfaro M."/>
            <person name="Sun H."/>
            <person name="Tritt A."/>
            <person name="Yoshinaga Y."/>
            <person name="Zwiers L.-H."/>
            <person name="Turgeon B."/>
            <person name="Goodwin S."/>
            <person name="Spatafora J."/>
            <person name="Crous P."/>
            <person name="Grigoriev I."/>
        </authorList>
    </citation>
    <scope>NUCLEOTIDE SEQUENCE</scope>
    <source>
        <strain evidence="12">CBS 125425</strain>
    </source>
</reference>
<evidence type="ECO:0000256" key="8">
    <source>
        <dbReference type="SAM" id="MobiDB-lite"/>
    </source>
</evidence>
<feature type="domain" description="Ferric reductase NAD binding" evidence="11">
    <location>
        <begin position="326"/>
        <end position="590"/>
    </location>
</feature>
<dbReference type="AlphaFoldDB" id="A0A9P4QZE9"/>
<dbReference type="Gene3D" id="3.40.50.80">
    <property type="entry name" value="Nucleotide-binding domain of ferredoxin-NADP reductase (FNR) module"/>
    <property type="match status" value="1"/>
</dbReference>
<evidence type="ECO:0000256" key="9">
    <source>
        <dbReference type="SAM" id="Phobius"/>
    </source>
</evidence>